<comment type="caution">
    <text evidence="2">The sequence shown here is derived from an EMBL/GenBank/DDBJ whole genome shotgun (WGS) entry which is preliminary data.</text>
</comment>
<sequence length="231" mass="23423">MKSETALREACKVLSNLCEAAQLGHAKFPAGALAAVEGFVLLHSHKGAALLGFESGHGAAFRVLRRGGGGGAEEGGPEAGGFALSAPVFVKLSKWAVGIQLGYSSVFTLMAFFHGPQLEKLLAGGKQRIVGETSMHSVEGGTGSHASASAASAGGSGGGADVKVISVADSLMVIDLSMYGGSLAVDTDMMDGAYGTGHVVQDVLNGNVEVPEYLKQLTTRVAEGMAKLTAM</sequence>
<evidence type="ECO:0000313" key="2">
    <source>
        <dbReference type="EMBL" id="KXZ53398.1"/>
    </source>
</evidence>
<accession>A0A150GUM9</accession>
<keyword evidence="3" id="KW-1185">Reference proteome</keyword>
<dbReference type="EMBL" id="LSYV01000008">
    <property type="protein sequence ID" value="KXZ53398.1"/>
    <property type="molecule type" value="Genomic_DNA"/>
</dbReference>
<proteinExistence type="predicted"/>
<dbReference type="Proteomes" id="UP000075714">
    <property type="component" value="Unassembled WGS sequence"/>
</dbReference>
<protein>
    <recommendedName>
        <fullName evidence="1">Ysc84 actin-binding domain-containing protein</fullName>
    </recommendedName>
</protein>
<evidence type="ECO:0000259" key="1">
    <source>
        <dbReference type="Pfam" id="PF04366"/>
    </source>
</evidence>
<organism evidence="2 3">
    <name type="scientific">Gonium pectorale</name>
    <name type="common">Green alga</name>
    <dbReference type="NCBI Taxonomy" id="33097"/>
    <lineage>
        <taxon>Eukaryota</taxon>
        <taxon>Viridiplantae</taxon>
        <taxon>Chlorophyta</taxon>
        <taxon>core chlorophytes</taxon>
        <taxon>Chlorophyceae</taxon>
        <taxon>CS clade</taxon>
        <taxon>Chlamydomonadales</taxon>
        <taxon>Volvocaceae</taxon>
        <taxon>Gonium</taxon>
    </lineage>
</organism>
<dbReference type="Pfam" id="PF04366">
    <property type="entry name" value="Ysc84"/>
    <property type="match status" value="1"/>
</dbReference>
<name>A0A150GUM9_GONPE</name>
<reference evidence="3" key="1">
    <citation type="journal article" date="2016" name="Nat. Commun.">
        <title>The Gonium pectorale genome demonstrates co-option of cell cycle regulation during the evolution of multicellularity.</title>
        <authorList>
            <person name="Hanschen E.R."/>
            <person name="Marriage T.N."/>
            <person name="Ferris P.J."/>
            <person name="Hamaji T."/>
            <person name="Toyoda A."/>
            <person name="Fujiyama A."/>
            <person name="Neme R."/>
            <person name="Noguchi H."/>
            <person name="Minakuchi Y."/>
            <person name="Suzuki M."/>
            <person name="Kawai-Toyooka H."/>
            <person name="Smith D.R."/>
            <person name="Sparks H."/>
            <person name="Anderson J."/>
            <person name="Bakaric R."/>
            <person name="Luria V."/>
            <person name="Karger A."/>
            <person name="Kirschner M.W."/>
            <person name="Durand P.M."/>
            <person name="Michod R.E."/>
            <person name="Nozaki H."/>
            <person name="Olson B.J."/>
        </authorList>
    </citation>
    <scope>NUCLEOTIDE SEQUENCE [LARGE SCALE GENOMIC DNA]</scope>
    <source>
        <strain evidence="3">NIES-2863</strain>
    </source>
</reference>
<gene>
    <name evidence="2" type="ORF">GPECTOR_7g1294</name>
</gene>
<dbReference type="InterPro" id="IPR007461">
    <property type="entry name" value="Ysc84_actin-binding"/>
</dbReference>
<dbReference type="OrthoDB" id="524060at2759"/>
<dbReference type="AlphaFoldDB" id="A0A150GUM9"/>
<feature type="domain" description="Ysc84 actin-binding" evidence="1">
    <location>
        <begin position="96"/>
        <end position="219"/>
    </location>
</feature>
<evidence type="ECO:0000313" key="3">
    <source>
        <dbReference type="Proteomes" id="UP000075714"/>
    </source>
</evidence>